<dbReference type="EMBL" id="JBBPEH010000012">
    <property type="protein sequence ID" value="KAK7531709.1"/>
    <property type="molecule type" value="Genomic_DNA"/>
</dbReference>
<gene>
    <name evidence="3" type="ORF">J3D65DRAFT_686763</name>
</gene>
<feature type="transmembrane region" description="Helical" evidence="2">
    <location>
        <begin position="199"/>
        <end position="219"/>
    </location>
</feature>
<dbReference type="Proteomes" id="UP001360953">
    <property type="component" value="Unassembled WGS sequence"/>
</dbReference>
<feature type="region of interest" description="Disordered" evidence="1">
    <location>
        <begin position="169"/>
        <end position="190"/>
    </location>
</feature>
<feature type="compositionally biased region" description="Gly residues" evidence="1">
    <location>
        <begin position="1"/>
        <end position="11"/>
    </location>
</feature>
<sequence length="747" mass="78642">MTSTGDRGGPGPNRAASGDSRNVSSSPRVPSTIGDGDWNAATTSTPSTTAAGSQGPGSTATSHDGLLPSLLVDDKSFAFPHKDIERGDANAADALQRHAVEEEKDATFPPSSPPPPPPVTLLDRTHPAAVTRLLLAPNRTSFADHAAVTPEPEDMTTTYFAAQEPLIETSENPKDPENVGWARSPTEARRTRCSPCRGLRVLLVLLGHAVLVWVVFVAVKGGGSRQSGKTRGQLDQPTHHDASGLQQWFTDPTQLSSQHNHPFRCNPEHVQSSTAEFEEPGTFEVREALQLHQGRRRGYHHVSGHINLIPGAADQTPQLIVNTTVWSSWPQTLNRRIATKTTDTALRLQLVSSGPPGEDDGDEDDNDEEECTFIRLNIAVAPNTTLSTLSIRSTHLSLSFYPDLAPAHLRVTNTTSIRLSRGAVAARAASSVPPARNTTIELASGAISGVFPLVDLLRLATQSGAVRASVVPYASSPLNRSSSSSSSSIPPAILDASTQAGELHVAFPAADGGAIPPRTYVTRARTASGALGGRFLLGQQTRLQSAVGALKAEIVPVFAYAPQAVGRAEAEAEAEAEEDYAHALSTSTSAGSSQIRVLSPVAVAAPNKSLYPSHPRSSSSSPLSPSPPPPHLSILATHTSRTGFLRAVYPPAWRGAVCAVARVGRVELGGEGVRVTRRERLGWVGSRVCGVKGDGEGGEQDGEVDVQLSVQTGDVEFWVADGEGQGQGEERGRGTGEASDGGEDGEL</sequence>
<evidence type="ECO:0000313" key="4">
    <source>
        <dbReference type="Proteomes" id="UP001360953"/>
    </source>
</evidence>
<feature type="region of interest" description="Disordered" evidence="1">
    <location>
        <begin position="1"/>
        <end position="67"/>
    </location>
</feature>
<feature type="region of interest" description="Disordered" evidence="1">
    <location>
        <begin position="222"/>
        <end position="242"/>
    </location>
</feature>
<feature type="region of interest" description="Disordered" evidence="1">
    <location>
        <begin position="608"/>
        <end position="632"/>
    </location>
</feature>
<feature type="region of interest" description="Disordered" evidence="1">
    <location>
        <begin position="721"/>
        <end position="747"/>
    </location>
</feature>
<name>A0ABR1LAL4_9PEZI</name>
<accession>A0ABR1LAL4</accession>
<dbReference type="GeneID" id="92036741"/>
<protein>
    <submittedName>
        <fullName evidence="3">Uncharacterized protein</fullName>
    </submittedName>
</protein>
<keyword evidence="2" id="KW-0812">Transmembrane</keyword>
<reference evidence="3 4" key="1">
    <citation type="submission" date="2024-04" db="EMBL/GenBank/DDBJ databases">
        <title>Phyllosticta paracitricarpa is synonymous to the EU quarantine fungus P. citricarpa based on phylogenomic analyses.</title>
        <authorList>
            <consortium name="Lawrence Berkeley National Laboratory"/>
            <person name="Van ingen-buijs V.A."/>
            <person name="Van westerhoven A.C."/>
            <person name="Haridas S."/>
            <person name="Skiadas P."/>
            <person name="Martin F."/>
            <person name="Groenewald J.Z."/>
            <person name="Crous P.W."/>
            <person name="Seidl M.F."/>
        </authorList>
    </citation>
    <scope>NUCLEOTIDE SEQUENCE [LARGE SCALE GENOMIC DNA]</scope>
    <source>
        <strain evidence="3 4">CPC 17464</strain>
    </source>
</reference>
<organism evidence="3 4">
    <name type="scientific">Phyllosticta citribraziliensis</name>
    <dbReference type="NCBI Taxonomy" id="989973"/>
    <lineage>
        <taxon>Eukaryota</taxon>
        <taxon>Fungi</taxon>
        <taxon>Dikarya</taxon>
        <taxon>Ascomycota</taxon>
        <taxon>Pezizomycotina</taxon>
        <taxon>Dothideomycetes</taxon>
        <taxon>Dothideomycetes incertae sedis</taxon>
        <taxon>Botryosphaeriales</taxon>
        <taxon>Phyllostictaceae</taxon>
        <taxon>Phyllosticta</taxon>
    </lineage>
</organism>
<feature type="region of interest" description="Disordered" evidence="1">
    <location>
        <begin position="100"/>
        <end position="122"/>
    </location>
</feature>
<feature type="compositionally biased region" description="Low complexity" evidence="1">
    <location>
        <begin position="40"/>
        <end position="51"/>
    </location>
</feature>
<evidence type="ECO:0000313" key="3">
    <source>
        <dbReference type="EMBL" id="KAK7531709.1"/>
    </source>
</evidence>
<evidence type="ECO:0000256" key="2">
    <source>
        <dbReference type="SAM" id="Phobius"/>
    </source>
</evidence>
<keyword evidence="4" id="KW-1185">Reference proteome</keyword>
<feature type="compositionally biased region" description="Polar residues" evidence="1">
    <location>
        <begin position="226"/>
        <end position="236"/>
    </location>
</feature>
<dbReference type="RefSeq" id="XP_066651533.1">
    <property type="nucleotide sequence ID" value="XM_066803835.1"/>
</dbReference>
<keyword evidence="2" id="KW-1133">Transmembrane helix</keyword>
<proteinExistence type="predicted"/>
<feature type="compositionally biased region" description="Pro residues" evidence="1">
    <location>
        <begin position="110"/>
        <end position="119"/>
    </location>
</feature>
<evidence type="ECO:0000256" key="1">
    <source>
        <dbReference type="SAM" id="MobiDB-lite"/>
    </source>
</evidence>
<comment type="caution">
    <text evidence="3">The sequence shown here is derived from an EMBL/GenBank/DDBJ whole genome shotgun (WGS) entry which is preliminary data.</text>
</comment>
<feature type="compositionally biased region" description="Low complexity" evidence="1">
    <location>
        <begin position="20"/>
        <end position="31"/>
    </location>
</feature>
<keyword evidence="2" id="KW-0472">Membrane</keyword>
<feature type="compositionally biased region" description="Low complexity" evidence="1">
    <location>
        <begin position="609"/>
        <end position="623"/>
    </location>
</feature>